<name>A0A173XRK9_9FIRM</name>
<keyword evidence="1 2" id="KW-0238">DNA-binding</keyword>
<gene>
    <name evidence="3" type="ORF">ERS852450_00175</name>
</gene>
<dbReference type="CDD" id="cd04496">
    <property type="entry name" value="SSB_OBF"/>
    <property type="match status" value="1"/>
</dbReference>
<sequence length="275" mass="31439">MAAHNQVRVLGYLLSDPAIYEDETGDAKIYLAIRACNRAVDGYPDSSFQDLLIFYDGASEDHNRDKLMTRLKSLVAYDLVDIKGVINVLSVNKPSICPSCGEKNVKVFGVSCFIYPITVIKLDGLQASADYDEKIPERILQEHYLEVSNDVDVVGTVVSDPEIVAGLKYPCCRYRLAVDRKYYIKTQDSIYVDHPWVYSYGKQGKNDMKYLQPGAVVFVSGFLRNRNVLNNITCQNCDTEYQFEDIATEIIPYSVEYMRNYKWDDEIDEKNLYCQ</sequence>
<proteinExistence type="predicted"/>
<dbReference type="Pfam" id="PF00436">
    <property type="entry name" value="SSB"/>
    <property type="match status" value="1"/>
</dbReference>
<accession>A0A173XRK9</accession>
<dbReference type="SUPFAM" id="SSF50249">
    <property type="entry name" value="Nucleic acid-binding proteins"/>
    <property type="match status" value="1"/>
</dbReference>
<dbReference type="AlphaFoldDB" id="A0A173XRK9"/>
<evidence type="ECO:0000313" key="4">
    <source>
        <dbReference type="Proteomes" id="UP000095679"/>
    </source>
</evidence>
<evidence type="ECO:0000256" key="1">
    <source>
        <dbReference type="ARBA" id="ARBA00023125"/>
    </source>
</evidence>
<evidence type="ECO:0000256" key="2">
    <source>
        <dbReference type="PROSITE-ProRule" id="PRU00252"/>
    </source>
</evidence>
<dbReference type="EMBL" id="CYZL01000001">
    <property type="protein sequence ID" value="CUN53058.1"/>
    <property type="molecule type" value="Genomic_DNA"/>
</dbReference>
<dbReference type="InterPro" id="IPR012340">
    <property type="entry name" value="NA-bd_OB-fold"/>
</dbReference>
<dbReference type="PROSITE" id="PS50935">
    <property type="entry name" value="SSB"/>
    <property type="match status" value="1"/>
</dbReference>
<protein>
    <submittedName>
        <fullName evidence="3">Single-strand binding protein family</fullName>
    </submittedName>
</protein>
<dbReference type="Gene3D" id="2.40.50.140">
    <property type="entry name" value="Nucleic acid-binding proteins"/>
    <property type="match status" value="1"/>
</dbReference>
<dbReference type="GO" id="GO:0003697">
    <property type="term" value="F:single-stranded DNA binding"/>
    <property type="evidence" value="ECO:0007669"/>
    <property type="project" value="InterPro"/>
</dbReference>
<reference evidence="3 4" key="1">
    <citation type="submission" date="2015-09" db="EMBL/GenBank/DDBJ databases">
        <authorList>
            <consortium name="Pathogen Informatics"/>
        </authorList>
    </citation>
    <scope>NUCLEOTIDE SEQUENCE [LARGE SCALE GENOMIC DNA]</scope>
    <source>
        <strain evidence="3 4">2789STDY5834835</strain>
    </source>
</reference>
<dbReference type="InterPro" id="IPR000424">
    <property type="entry name" value="Primosome_PriB/ssb"/>
</dbReference>
<dbReference type="RefSeq" id="WP_055297859.1">
    <property type="nucleotide sequence ID" value="NZ_BLYK01000002.1"/>
</dbReference>
<organism evidence="3 4">
    <name type="scientific">Anaerobutyricum hallii</name>
    <dbReference type="NCBI Taxonomy" id="39488"/>
    <lineage>
        <taxon>Bacteria</taxon>
        <taxon>Bacillati</taxon>
        <taxon>Bacillota</taxon>
        <taxon>Clostridia</taxon>
        <taxon>Lachnospirales</taxon>
        <taxon>Lachnospiraceae</taxon>
        <taxon>Anaerobutyricum</taxon>
    </lineage>
</organism>
<dbReference type="Proteomes" id="UP000095679">
    <property type="component" value="Unassembled WGS sequence"/>
</dbReference>
<evidence type="ECO:0000313" key="3">
    <source>
        <dbReference type="EMBL" id="CUN53058.1"/>
    </source>
</evidence>